<keyword evidence="3" id="KW-1185">Reference proteome</keyword>
<dbReference type="RefSeq" id="WP_275278334.1">
    <property type="nucleotide sequence ID" value="NZ_CP119108.1"/>
</dbReference>
<keyword evidence="1" id="KW-0812">Transmembrane</keyword>
<proteinExistence type="predicted"/>
<protein>
    <submittedName>
        <fullName evidence="2">Uncharacterized protein</fullName>
    </submittedName>
</protein>
<organism evidence="2 3">
    <name type="scientific">Microbacterium horticulturae</name>
    <dbReference type="NCBI Taxonomy" id="3028316"/>
    <lineage>
        <taxon>Bacteria</taxon>
        <taxon>Bacillati</taxon>
        <taxon>Actinomycetota</taxon>
        <taxon>Actinomycetes</taxon>
        <taxon>Micrococcales</taxon>
        <taxon>Microbacteriaceae</taxon>
        <taxon>Microbacterium</taxon>
    </lineage>
</organism>
<keyword evidence="1" id="KW-0472">Membrane</keyword>
<evidence type="ECO:0000256" key="1">
    <source>
        <dbReference type="SAM" id="Phobius"/>
    </source>
</evidence>
<evidence type="ECO:0000313" key="3">
    <source>
        <dbReference type="Proteomes" id="UP001214553"/>
    </source>
</evidence>
<gene>
    <name evidence="2" type="ORF">PU630_00155</name>
</gene>
<dbReference type="EMBL" id="CP119108">
    <property type="protein sequence ID" value="WEG09010.1"/>
    <property type="molecule type" value="Genomic_DNA"/>
</dbReference>
<keyword evidence="1" id="KW-1133">Transmembrane helix</keyword>
<dbReference type="Proteomes" id="UP001214553">
    <property type="component" value="Chromosome"/>
</dbReference>
<reference evidence="2 3" key="1">
    <citation type="submission" date="2023-03" db="EMBL/GenBank/DDBJ databases">
        <title>Genome sequence of Microbacterium sp. KACC 23027.</title>
        <authorList>
            <person name="Kim S."/>
            <person name="Heo J."/>
            <person name="Kwon S.-W."/>
        </authorList>
    </citation>
    <scope>NUCLEOTIDE SEQUENCE [LARGE SCALE GENOMIC DNA]</scope>
    <source>
        <strain evidence="2 3">KACC 23027</strain>
    </source>
</reference>
<accession>A0ABY8BXT8</accession>
<feature type="transmembrane region" description="Helical" evidence="1">
    <location>
        <begin position="38"/>
        <end position="59"/>
    </location>
</feature>
<evidence type="ECO:0000313" key="2">
    <source>
        <dbReference type="EMBL" id="WEG09010.1"/>
    </source>
</evidence>
<name>A0ABY8BXT8_9MICO</name>
<sequence length="205" mass="20807">MSAEPKQGAYVDAALAVVGERIDERIDELGRRRHRRRAWGVVGLVSATVLSGSVAAYALTAAGTSDETAVPVADMTPHSIACVDGTDVDAPAYFTARYRVDAGVEVSPSAICTAARAVADAEVRALSPDASRALAGRLIAGVSGEVPTTEVRVDAASFAVASTQHIGDAAVCTRDDGAIVVLVTTGDPSSSALRCARAGLSGGGR</sequence>